<dbReference type="SUPFAM" id="SSF69349">
    <property type="entry name" value="Phage fibre proteins"/>
    <property type="match status" value="1"/>
</dbReference>
<dbReference type="NCBIfam" id="TIGR03361">
    <property type="entry name" value="VI_Rhs_Vgr"/>
    <property type="match status" value="1"/>
</dbReference>
<dbReference type="InterPro" id="IPR017847">
    <property type="entry name" value="T6SS_RhsGE_Vgr_subset"/>
</dbReference>
<dbReference type="KEGG" id="vta:B0518"/>
<evidence type="ECO:0000259" key="3">
    <source>
        <dbReference type="Pfam" id="PF22178"/>
    </source>
</evidence>
<dbReference type="AlphaFoldDB" id="A0A2N8ZJP4"/>
<dbReference type="InterPro" id="IPR006533">
    <property type="entry name" value="T6SS_Vgr_RhsGE"/>
</dbReference>
<feature type="domain" description="Gp5/Type VI secretion system Vgr C-terminal trimerisation" evidence="3">
    <location>
        <begin position="213"/>
        <end position="302"/>
    </location>
</feature>
<dbReference type="Proteomes" id="UP000235828">
    <property type="component" value="Chromosome B"/>
</dbReference>
<comment type="similarity">
    <text evidence="1">Belongs to the VgrG protein family.</text>
</comment>
<feature type="domain" description="Gp5/Type VI secretion system Vgr protein OB-fold" evidence="2">
    <location>
        <begin position="134"/>
        <end position="202"/>
    </location>
</feature>
<reference evidence="4 5" key="1">
    <citation type="submission" date="2017-10" db="EMBL/GenBank/DDBJ databases">
        <authorList>
            <person name="Banno H."/>
            <person name="Chua N.-H."/>
        </authorList>
    </citation>
    <scope>NUCLEOTIDE SEQUENCE [LARGE SCALE GENOMIC DNA]</scope>
    <source>
        <strain evidence="4">Vibrio tapetis CECT4600</strain>
    </source>
</reference>
<accession>A0A2N8ZJP4</accession>
<dbReference type="Pfam" id="PF04717">
    <property type="entry name" value="Phage_base_V"/>
    <property type="match status" value="1"/>
</dbReference>
<evidence type="ECO:0000313" key="5">
    <source>
        <dbReference type="Proteomes" id="UP000235828"/>
    </source>
</evidence>
<evidence type="ECO:0000259" key="2">
    <source>
        <dbReference type="Pfam" id="PF04717"/>
    </source>
</evidence>
<name>A0A2N8ZJP4_9VIBR</name>
<keyword evidence="5" id="KW-1185">Reference proteome</keyword>
<proteinExistence type="inferred from homology"/>
<dbReference type="InterPro" id="IPR054030">
    <property type="entry name" value="Gp5_Vgr_C"/>
</dbReference>
<evidence type="ECO:0000256" key="1">
    <source>
        <dbReference type="ARBA" id="ARBA00005558"/>
    </source>
</evidence>
<protein>
    <submittedName>
        <fullName evidence="4">Uncharacterized protein</fullName>
    </submittedName>
</protein>
<sequence length="415" mass="44699">MKKTNHTIANGTKLAVRHYPSHGISGDMTDLSSNLVKRRIEQLEQNYLRINATTTIDAFDIATWFSLSSHLDTSQLGDFSVVAISRQFDNKNLCQIQLKLVPKDTSYYPSPRAKPQVHGLQSAIVAGSNAGDINQDDQGRVRIQFYWDTVTTGDKTSCYVRVAQAMAGNGYGSQFIPRAGHEVMVAFLGGDPDNPVITGSVYNSTNPPPYKESNSTKTGISTKLQGESNELYFDDKQDNEQIYLHAAKDLLEEVENNLTQTIKGEVAQTVTKQIAITTDDNYTLSAKESLTESAKTISITADDKIELAVGSSKITLTSSGITIEASSIDIKADNALNLQGMNVESKATSANKISGTTTSIEATSSNDIKGMSVSLDAQTTLSAQGQLSAEFKSGLKATFDGGVMGELKGAILKVN</sequence>
<evidence type="ECO:0000313" key="4">
    <source>
        <dbReference type="EMBL" id="SON52129.1"/>
    </source>
</evidence>
<organism evidence="4 5">
    <name type="scientific">Vibrio tapetis subsp. tapetis</name>
    <dbReference type="NCBI Taxonomy" id="1671868"/>
    <lineage>
        <taxon>Bacteria</taxon>
        <taxon>Pseudomonadati</taxon>
        <taxon>Pseudomonadota</taxon>
        <taxon>Gammaproteobacteria</taxon>
        <taxon>Vibrionales</taxon>
        <taxon>Vibrionaceae</taxon>
        <taxon>Vibrio</taxon>
    </lineage>
</organism>
<dbReference type="InterPro" id="IPR037026">
    <property type="entry name" value="Vgr_OB-fold_dom_sf"/>
</dbReference>
<dbReference type="InterPro" id="IPR006531">
    <property type="entry name" value="Gp5/Vgr_OB"/>
</dbReference>
<dbReference type="Gene3D" id="2.40.50.230">
    <property type="entry name" value="Gp5 N-terminal domain"/>
    <property type="match status" value="1"/>
</dbReference>
<dbReference type="EMBL" id="LT960612">
    <property type="protein sequence ID" value="SON52129.1"/>
    <property type="molecule type" value="Genomic_DNA"/>
</dbReference>
<dbReference type="NCBIfam" id="TIGR01646">
    <property type="entry name" value="vgr_GE"/>
    <property type="match status" value="1"/>
</dbReference>
<gene>
    <name evidence="4" type="ORF">VTAP4600_B0518</name>
</gene>
<dbReference type="Pfam" id="PF22178">
    <property type="entry name" value="Gp5_trimer_C"/>
    <property type="match status" value="1"/>
</dbReference>
<dbReference type="SUPFAM" id="SSF69255">
    <property type="entry name" value="gp5 N-terminal domain-like"/>
    <property type="match status" value="1"/>
</dbReference>